<dbReference type="PANTHER" id="PTHR38456">
    <property type="entry name" value="CYCLIC DI-AMP RECEPTOR A"/>
    <property type="match status" value="1"/>
</dbReference>
<proteinExistence type="predicted"/>
<accession>A0A7V3YME8</accession>
<dbReference type="EMBL" id="DTEN01000261">
    <property type="protein sequence ID" value="HGI75341.1"/>
    <property type="molecule type" value="Genomic_DNA"/>
</dbReference>
<dbReference type="InterPro" id="IPR015867">
    <property type="entry name" value="N-reg_PII/ATP_PRibTrfase_C"/>
</dbReference>
<dbReference type="InterPro" id="IPR010375">
    <property type="entry name" value="CdAMP_rec"/>
</dbReference>
<evidence type="ECO:0008006" key="2">
    <source>
        <dbReference type="Google" id="ProtNLM"/>
    </source>
</evidence>
<dbReference type="AlphaFoldDB" id="A0A7V3YME8"/>
<dbReference type="SUPFAM" id="SSF54913">
    <property type="entry name" value="GlnB-like"/>
    <property type="match status" value="1"/>
</dbReference>
<protein>
    <recommendedName>
        <fullName evidence="2">Transcriptional regulator</fullName>
    </recommendedName>
</protein>
<dbReference type="Gene3D" id="3.30.70.120">
    <property type="match status" value="1"/>
</dbReference>
<evidence type="ECO:0000313" key="1">
    <source>
        <dbReference type="EMBL" id="HGI75341.1"/>
    </source>
</evidence>
<dbReference type="Pfam" id="PF06153">
    <property type="entry name" value="CdAMP_rec"/>
    <property type="match status" value="1"/>
</dbReference>
<comment type="caution">
    <text evidence="1">The sequence shown here is derived from an EMBL/GenBank/DDBJ whole genome shotgun (WGS) entry which is preliminary data.</text>
</comment>
<name>A0A7V3YME8_9BACT</name>
<dbReference type="InterPro" id="IPR011322">
    <property type="entry name" value="N-reg_PII-like_a/b"/>
</dbReference>
<dbReference type="PANTHER" id="PTHR38456:SF1">
    <property type="entry name" value="CYCLIC DI-AMP RECEPTOR A"/>
    <property type="match status" value="1"/>
</dbReference>
<sequence length="112" mass="12553">MTPTSLLVCVVRDQDALRLADVLKERGIAFTKLASTGGFLREGNTTFLIGIDRDRRETVLAVIRECCARREEIVESTVPVNEPIGPFVPQKIKVLKGGGVLFEIPIEYYERF</sequence>
<organism evidence="1">
    <name type="scientific">Candidatus Caldatribacterium californiense</name>
    <dbReference type="NCBI Taxonomy" id="1454726"/>
    <lineage>
        <taxon>Bacteria</taxon>
        <taxon>Pseudomonadati</taxon>
        <taxon>Atribacterota</taxon>
        <taxon>Atribacteria</taxon>
        <taxon>Atribacterales</taxon>
        <taxon>Candidatus Caldatribacteriaceae</taxon>
        <taxon>Candidatus Caldatribacterium</taxon>
    </lineage>
</organism>
<reference evidence="1" key="1">
    <citation type="journal article" date="2020" name="mSystems">
        <title>Genome- and Community-Level Interaction Insights into Carbon Utilization and Element Cycling Functions of Hydrothermarchaeota in Hydrothermal Sediment.</title>
        <authorList>
            <person name="Zhou Z."/>
            <person name="Liu Y."/>
            <person name="Xu W."/>
            <person name="Pan J."/>
            <person name="Luo Z.H."/>
            <person name="Li M."/>
        </authorList>
    </citation>
    <scope>NUCLEOTIDE SEQUENCE [LARGE SCALE GENOMIC DNA]</scope>
    <source>
        <strain evidence="1">SpSt-716</strain>
    </source>
</reference>
<gene>
    <name evidence="1" type="ORF">ENU96_06675</name>
</gene>